<comment type="catalytic activity">
    <reaction evidence="8 9">
        <text>RNA(n) + a ribonucleoside 5'-triphosphate = RNA(n+1) + diphosphate</text>
        <dbReference type="Rhea" id="RHEA:21248"/>
        <dbReference type="Rhea" id="RHEA-COMP:14527"/>
        <dbReference type="Rhea" id="RHEA-COMP:17342"/>
        <dbReference type="ChEBI" id="CHEBI:33019"/>
        <dbReference type="ChEBI" id="CHEBI:61557"/>
        <dbReference type="ChEBI" id="CHEBI:140395"/>
        <dbReference type="EC" id="2.7.7.6"/>
    </reaction>
</comment>
<dbReference type="GO" id="GO:0046872">
    <property type="term" value="F:metal ion binding"/>
    <property type="evidence" value="ECO:0007669"/>
    <property type="project" value="UniProtKB-KW"/>
</dbReference>
<dbReference type="CDD" id="cd00653">
    <property type="entry name" value="RNA_pol_B_RPB2"/>
    <property type="match status" value="1"/>
</dbReference>
<evidence type="ECO:0000256" key="1">
    <source>
        <dbReference type="ARBA" id="ARBA00006835"/>
    </source>
</evidence>
<gene>
    <name evidence="15" type="primary">LOC111135723</name>
</gene>
<dbReference type="OrthoDB" id="10248617at2759"/>
<sequence>MPLPAKGTILLERTNAKLSLEGDVAVSILMFFYCLATEVVLFNESGQCCGSGGAPDPDGLSLCGIPALPHTGVSGGVEHGGGGSLCYTGYIFLLPIFNATKIFVNGCWVGIHRDPEQLMNTLQKLRREMNIIVSEVSMIRDIRDREIRIYTDAGRICRPLLIVENQKLLLKQSHIKQFKQREYNSYSWQDLVASGVVEYIDPLEEESIMLAMTPDDLSDKDIQYCSTYTHCEIHPAMILGVCASIIPFPDHNQSPRNTYQSAMGKQAMSVYITNFHVRMDTLAHGLLYPQKPLVTTRSMEYLRFRELPAGMRQAVYDKLDEDGIISPGIRVSGDDVLIGKTLTLPANEDELEGTTKRFTKRDASVFMRRSETGIIDQVIITLNQEGYKFCKIRVRTVKTPQIGDKFASRHGQKGTCGITYRQEDMPFTCEGITPDIIINSHAVPSRMTIGHLIECLQGKVAANKGKIGDATPFNDAVNVQKVSNLLHQYGYHQRGNEVLYNGFTGRKLNAQIFLGPTYYQRLKHMVDDKIHSRARGPLQILNRQPMEGRARDGGLCFGEMERDCQIAHGAAQFLRERLFEASDPYRVHVCNFCGLIAIANLRNQTFECRGCKNKTQISQIRIPYACKLLFQELMSMSIAPRMMVLG</sequence>
<dbReference type="PANTHER" id="PTHR20856">
    <property type="entry name" value="DNA-DIRECTED RNA POLYMERASE I SUBUNIT 2"/>
    <property type="match status" value="1"/>
</dbReference>
<accession>A0A8B8EP80</accession>
<dbReference type="InterPro" id="IPR015712">
    <property type="entry name" value="DNA-dir_RNA_pol_su2"/>
</dbReference>
<dbReference type="Pfam" id="PF04560">
    <property type="entry name" value="RNA_pol_Rpb2_7"/>
    <property type="match status" value="1"/>
</dbReference>
<feature type="domain" description="DNA-directed RNA polymerase subunit 2 hybrid-binding" evidence="10">
    <location>
        <begin position="313"/>
        <end position="551"/>
    </location>
</feature>
<dbReference type="Gene3D" id="3.90.1800.10">
    <property type="entry name" value="RNA polymerase alpha subunit dimerisation domain"/>
    <property type="match status" value="1"/>
</dbReference>
<dbReference type="Proteomes" id="UP000694844">
    <property type="component" value="Chromosome 5"/>
</dbReference>
<dbReference type="PROSITE" id="PS01166">
    <property type="entry name" value="RNA_POL_BETA"/>
    <property type="match status" value="1"/>
</dbReference>
<keyword evidence="3 9" id="KW-0808">Transferase</keyword>
<dbReference type="AlphaFoldDB" id="A0A8B8EP80"/>
<dbReference type="Pfam" id="PF04566">
    <property type="entry name" value="RNA_pol_Rpb2_4"/>
    <property type="match status" value="1"/>
</dbReference>
<dbReference type="InterPro" id="IPR007120">
    <property type="entry name" value="DNA-dir_RNAP_su2_dom"/>
</dbReference>
<dbReference type="EC" id="2.7.7.6" evidence="9"/>
<evidence type="ECO:0000259" key="11">
    <source>
        <dbReference type="Pfam" id="PF04560"/>
    </source>
</evidence>
<evidence type="ECO:0000256" key="4">
    <source>
        <dbReference type="ARBA" id="ARBA00022695"/>
    </source>
</evidence>
<name>A0A8B8EP80_CRAVI</name>
<dbReference type="Pfam" id="PF04567">
    <property type="entry name" value="RNA_pol_Rpb2_5"/>
    <property type="match status" value="1"/>
</dbReference>
<dbReference type="Gene3D" id="3.90.1070.20">
    <property type="match status" value="1"/>
</dbReference>
<dbReference type="InterPro" id="IPR007646">
    <property type="entry name" value="RNA_pol_Rpb2_4"/>
</dbReference>
<evidence type="ECO:0000256" key="5">
    <source>
        <dbReference type="ARBA" id="ARBA00022723"/>
    </source>
</evidence>
<keyword evidence="4 9" id="KW-0548">Nucleotidyltransferase</keyword>
<dbReference type="FunFam" id="3.90.1800.10:FF:000002">
    <property type="entry name" value="DNA-directed RNA polymerase subunit beta"/>
    <property type="match status" value="1"/>
</dbReference>
<evidence type="ECO:0000256" key="9">
    <source>
        <dbReference type="RuleBase" id="RU363031"/>
    </source>
</evidence>
<feature type="domain" description="DNA-directed RNA polymerase subunit 2 hybrid-binding" evidence="10">
    <location>
        <begin position="242"/>
        <end position="312"/>
    </location>
</feature>
<evidence type="ECO:0000256" key="2">
    <source>
        <dbReference type="ARBA" id="ARBA00022478"/>
    </source>
</evidence>
<feature type="domain" description="RNA polymerase Rpb2" evidence="13">
    <location>
        <begin position="188"/>
        <end position="235"/>
    </location>
</feature>
<evidence type="ECO:0000259" key="13">
    <source>
        <dbReference type="Pfam" id="PF04567"/>
    </source>
</evidence>
<keyword evidence="6" id="KW-0862">Zinc</keyword>
<dbReference type="SUPFAM" id="SSF64484">
    <property type="entry name" value="beta and beta-prime subunits of DNA dependent RNA-polymerase"/>
    <property type="match status" value="1"/>
</dbReference>
<dbReference type="GO" id="GO:0003899">
    <property type="term" value="F:DNA-directed RNA polymerase activity"/>
    <property type="evidence" value="ECO:0007669"/>
    <property type="project" value="UniProtKB-EC"/>
</dbReference>
<dbReference type="GO" id="GO:0000428">
    <property type="term" value="C:DNA-directed RNA polymerase complex"/>
    <property type="evidence" value="ECO:0007669"/>
    <property type="project" value="UniProtKB-KW"/>
</dbReference>
<evidence type="ECO:0000313" key="14">
    <source>
        <dbReference type="Proteomes" id="UP000694844"/>
    </source>
</evidence>
<dbReference type="GO" id="GO:0006351">
    <property type="term" value="P:DNA-templated transcription"/>
    <property type="evidence" value="ECO:0007669"/>
    <property type="project" value="InterPro"/>
</dbReference>
<organism evidence="14 15">
    <name type="scientific">Crassostrea virginica</name>
    <name type="common">Eastern oyster</name>
    <dbReference type="NCBI Taxonomy" id="6565"/>
    <lineage>
        <taxon>Eukaryota</taxon>
        <taxon>Metazoa</taxon>
        <taxon>Spiralia</taxon>
        <taxon>Lophotrochozoa</taxon>
        <taxon>Mollusca</taxon>
        <taxon>Bivalvia</taxon>
        <taxon>Autobranchia</taxon>
        <taxon>Pteriomorphia</taxon>
        <taxon>Ostreida</taxon>
        <taxon>Ostreoidea</taxon>
        <taxon>Ostreidae</taxon>
        <taxon>Crassostrea</taxon>
    </lineage>
</organism>
<comment type="similarity">
    <text evidence="1 9">Belongs to the RNA polymerase beta chain family.</text>
</comment>
<dbReference type="GO" id="GO:0003677">
    <property type="term" value="F:DNA binding"/>
    <property type="evidence" value="ECO:0007669"/>
    <property type="project" value="InterPro"/>
</dbReference>
<dbReference type="FunFam" id="2.40.270.10:FF:000011">
    <property type="entry name" value="DNA-directed RNA polymerase subunit beta"/>
    <property type="match status" value="1"/>
</dbReference>
<feature type="domain" description="RNA polymerase Rpb2" evidence="12">
    <location>
        <begin position="102"/>
        <end position="164"/>
    </location>
</feature>
<dbReference type="GeneID" id="111135723"/>
<dbReference type="Gene3D" id="2.40.270.10">
    <property type="entry name" value="DNA-directed RNA polymerase, subunit 2, domain 6"/>
    <property type="match status" value="2"/>
</dbReference>
<evidence type="ECO:0000256" key="3">
    <source>
        <dbReference type="ARBA" id="ARBA00022679"/>
    </source>
</evidence>
<keyword evidence="14" id="KW-1185">Reference proteome</keyword>
<evidence type="ECO:0000256" key="6">
    <source>
        <dbReference type="ARBA" id="ARBA00022833"/>
    </source>
</evidence>
<evidence type="ECO:0000256" key="7">
    <source>
        <dbReference type="ARBA" id="ARBA00023163"/>
    </source>
</evidence>
<keyword evidence="7 9" id="KW-0804">Transcription</keyword>
<comment type="function">
    <text evidence="9">DNA-dependent RNA polymerase catalyzes the transcription of DNA into RNA using the four ribonucleoside triphosphates as substrates.</text>
</comment>
<feature type="domain" description="RNA polymerase Rpb2" evidence="11">
    <location>
        <begin position="553"/>
        <end position="643"/>
    </location>
</feature>
<dbReference type="KEGG" id="cvn:111135723"/>
<dbReference type="Pfam" id="PF00562">
    <property type="entry name" value="RNA_pol_Rpb2_6"/>
    <property type="match status" value="2"/>
</dbReference>
<evidence type="ECO:0000256" key="8">
    <source>
        <dbReference type="ARBA" id="ARBA00048552"/>
    </source>
</evidence>
<dbReference type="InterPro" id="IPR007121">
    <property type="entry name" value="RNA_pol_bsu_CS"/>
</dbReference>
<dbReference type="GO" id="GO:0032549">
    <property type="term" value="F:ribonucleoside binding"/>
    <property type="evidence" value="ECO:0007669"/>
    <property type="project" value="InterPro"/>
</dbReference>
<evidence type="ECO:0000259" key="12">
    <source>
        <dbReference type="Pfam" id="PF04566"/>
    </source>
</evidence>
<keyword evidence="5" id="KW-0479">Metal-binding</keyword>
<dbReference type="InterPro" id="IPR037033">
    <property type="entry name" value="DNA-dir_RNAP_su2_hyb_sf"/>
</dbReference>
<evidence type="ECO:0000259" key="10">
    <source>
        <dbReference type="Pfam" id="PF00562"/>
    </source>
</evidence>
<proteinExistence type="inferred from homology"/>
<dbReference type="InterPro" id="IPR007641">
    <property type="entry name" value="RNA_pol_Rpb2_7"/>
</dbReference>
<dbReference type="RefSeq" id="XP_022341735.1">
    <property type="nucleotide sequence ID" value="XM_022486027.1"/>
</dbReference>
<evidence type="ECO:0000313" key="15">
    <source>
        <dbReference type="RefSeq" id="XP_022341735.1"/>
    </source>
</evidence>
<keyword evidence="2 9" id="KW-0240">DNA-directed RNA polymerase</keyword>
<protein>
    <recommendedName>
        <fullName evidence="9">DNA-directed RNA polymerase subunit beta</fullName>
        <ecNumber evidence="9">2.7.7.6</ecNumber>
    </recommendedName>
</protein>
<dbReference type="InterPro" id="IPR007647">
    <property type="entry name" value="RNA_pol_Rpb2_5"/>
</dbReference>
<reference evidence="15" key="1">
    <citation type="submission" date="2025-08" db="UniProtKB">
        <authorList>
            <consortium name="RefSeq"/>
        </authorList>
    </citation>
    <scope>IDENTIFICATION</scope>
    <source>
        <tissue evidence="15">Whole sample</tissue>
    </source>
</reference>